<sequence length="176" mass="20004">MSSCDLTSVTYDSPSIASQYSSEKAEKDARLKHPGGRPPDPVWDHFFATPLKSSGYFAAKCKYCSTQFNRGCPNQLEIILQKNKININDYWKNENQILAGSKKEAVDRAIIKAFAMCGLPFSIIENPWFIDILKSLRSSYTLPTPEYLANILLNKEVIKVNWEIDEYLKTTNNLTL</sequence>
<evidence type="ECO:0000313" key="2">
    <source>
        <dbReference type="Proteomes" id="UP000789702"/>
    </source>
</evidence>
<name>A0ACA9NW60_9GLOM</name>
<proteinExistence type="predicted"/>
<reference evidence="1" key="1">
    <citation type="submission" date="2021-06" db="EMBL/GenBank/DDBJ databases">
        <authorList>
            <person name="Kallberg Y."/>
            <person name="Tangrot J."/>
            <person name="Rosling A."/>
        </authorList>
    </citation>
    <scope>NUCLEOTIDE SEQUENCE</scope>
    <source>
        <strain evidence="1">IL203A</strain>
    </source>
</reference>
<accession>A0ACA9NW60</accession>
<protein>
    <submittedName>
        <fullName evidence="1">4577_t:CDS:1</fullName>
    </submittedName>
</protein>
<keyword evidence="2" id="KW-1185">Reference proteome</keyword>
<organism evidence="1 2">
    <name type="scientific">Dentiscutata heterogama</name>
    <dbReference type="NCBI Taxonomy" id="1316150"/>
    <lineage>
        <taxon>Eukaryota</taxon>
        <taxon>Fungi</taxon>
        <taxon>Fungi incertae sedis</taxon>
        <taxon>Mucoromycota</taxon>
        <taxon>Glomeromycotina</taxon>
        <taxon>Glomeromycetes</taxon>
        <taxon>Diversisporales</taxon>
        <taxon>Gigasporaceae</taxon>
        <taxon>Dentiscutata</taxon>
    </lineage>
</organism>
<dbReference type="EMBL" id="CAJVPU010020388">
    <property type="protein sequence ID" value="CAG8676476.1"/>
    <property type="molecule type" value="Genomic_DNA"/>
</dbReference>
<comment type="caution">
    <text evidence="1">The sequence shown here is derived from an EMBL/GenBank/DDBJ whole genome shotgun (WGS) entry which is preliminary data.</text>
</comment>
<gene>
    <name evidence="1" type="ORF">DHETER_LOCUS10430</name>
</gene>
<dbReference type="Proteomes" id="UP000789702">
    <property type="component" value="Unassembled WGS sequence"/>
</dbReference>
<feature type="non-terminal residue" evidence="1">
    <location>
        <position position="176"/>
    </location>
</feature>
<evidence type="ECO:0000313" key="1">
    <source>
        <dbReference type="EMBL" id="CAG8676476.1"/>
    </source>
</evidence>